<reference evidence="1" key="1">
    <citation type="journal article" date="2025" name="Int. J. Syst. Evol. Microbiol.">
        <title>Streptomyces citrinus sp. nov., with yellow diffusible pigment.</title>
        <authorList>
            <person name="He Y."/>
            <person name="Yang E."/>
            <person name="Xu J."/>
            <person name="Sun Y."/>
            <person name="Sun L."/>
        </authorList>
    </citation>
    <scope>NUCLEOTIDE SEQUENCE</scope>
    <source>
        <strain evidence="1">Q6</strain>
    </source>
</reference>
<accession>A0ACD5AN44</accession>
<dbReference type="EMBL" id="CP146022">
    <property type="protein sequence ID" value="WWQ68460.1"/>
    <property type="molecule type" value="Genomic_DNA"/>
</dbReference>
<proteinExistence type="predicted"/>
<organism evidence="1 2">
    <name type="scientific">Streptomyces citrinus</name>
    <dbReference type="NCBI Taxonomy" id="3118173"/>
    <lineage>
        <taxon>Bacteria</taxon>
        <taxon>Bacillati</taxon>
        <taxon>Actinomycetota</taxon>
        <taxon>Actinomycetes</taxon>
        <taxon>Kitasatosporales</taxon>
        <taxon>Streptomycetaceae</taxon>
        <taxon>Streptomyces</taxon>
    </lineage>
</organism>
<name>A0ACD5AN44_9ACTN</name>
<protein>
    <submittedName>
        <fullName evidence="1">Transcriptional regulator</fullName>
    </submittedName>
</protein>
<gene>
    <name evidence="1" type="ORF">V2W30_37430</name>
</gene>
<dbReference type="Proteomes" id="UP001432251">
    <property type="component" value="Chromosome"/>
</dbReference>
<keyword evidence="2" id="KW-1185">Reference proteome</keyword>
<evidence type="ECO:0000313" key="2">
    <source>
        <dbReference type="Proteomes" id="UP001432251"/>
    </source>
</evidence>
<evidence type="ECO:0000313" key="1">
    <source>
        <dbReference type="EMBL" id="WWQ68460.1"/>
    </source>
</evidence>
<sequence>MERTPHATPGQPPEQARTLNVVRSDAYADSVALMRAAGHLTDLPGVETASLVMATAPNKRLLADAGLLTADGDRARPADLLIALRGSADALDRAVAAVDGLLDQDVPPGEEPGAPVPRALTETDPATGLALISVPGPYAAAEALKALRRGLHAFVFSDNVPLDQEVRLKEEAHRLGLLAMGPDCGTALLDGVPLGFANALRPGRIGLIGASGTGLQQISCLLDAAGEGVRQMIGTGGRDLGAEVGGRTTLDAFELLDADPGCALILLVSKPPDPRVAARVLARAVRAEKPVVAAFLGADHPAPGGSVTVVTTLRAAADTAVRVLGGTPTPPWTAPHTEPGPGPFLRALYAGGTFAYEARQVLPAAAETLGPFVPGRQLALPERHVILDLGDDTYTAGRPHPMIDPTVRAAHLRAALTDPGTRVVVLDVVLGHGAGPDPVAPLTAEIERIPVRERPPVIAFVVGTDRDPQDARAQRDLLTAAGVLLAPTSTDAARWAADLVAPRTAARESRLTAAGGRS</sequence>